<dbReference type="OrthoDB" id="1751950at2759"/>
<protein>
    <submittedName>
        <fullName evidence="1">Uncharacterized protein</fullName>
    </submittedName>
</protein>
<gene>
    <name evidence="1" type="ORF">H5410_025522</name>
</gene>
<keyword evidence="2" id="KW-1185">Reference proteome</keyword>
<evidence type="ECO:0000313" key="1">
    <source>
        <dbReference type="EMBL" id="KAG5604030.1"/>
    </source>
</evidence>
<dbReference type="EMBL" id="JACXVP010000005">
    <property type="protein sequence ID" value="KAG5604030.1"/>
    <property type="molecule type" value="Genomic_DNA"/>
</dbReference>
<reference evidence="1 2" key="1">
    <citation type="submission" date="2020-09" db="EMBL/GenBank/DDBJ databases">
        <title>De no assembly of potato wild relative species, Solanum commersonii.</title>
        <authorList>
            <person name="Cho K."/>
        </authorList>
    </citation>
    <scope>NUCLEOTIDE SEQUENCE [LARGE SCALE GENOMIC DNA]</scope>
    <source>
        <strain evidence="1">LZ3.2</strain>
        <tissue evidence="1">Leaf</tissue>
    </source>
</reference>
<dbReference type="Proteomes" id="UP000824120">
    <property type="component" value="Chromosome 5"/>
</dbReference>
<proteinExistence type="predicted"/>
<organism evidence="1 2">
    <name type="scientific">Solanum commersonii</name>
    <name type="common">Commerson's wild potato</name>
    <name type="synonym">Commerson's nightshade</name>
    <dbReference type="NCBI Taxonomy" id="4109"/>
    <lineage>
        <taxon>Eukaryota</taxon>
        <taxon>Viridiplantae</taxon>
        <taxon>Streptophyta</taxon>
        <taxon>Embryophyta</taxon>
        <taxon>Tracheophyta</taxon>
        <taxon>Spermatophyta</taxon>
        <taxon>Magnoliopsida</taxon>
        <taxon>eudicotyledons</taxon>
        <taxon>Gunneridae</taxon>
        <taxon>Pentapetalae</taxon>
        <taxon>asterids</taxon>
        <taxon>lamiids</taxon>
        <taxon>Solanales</taxon>
        <taxon>Solanaceae</taxon>
        <taxon>Solanoideae</taxon>
        <taxon>Solaneae</taxon>
        <taxon>Solanum</taxon>
    </lineage>
</organism>
<accession>A0A9J5YYR9</accession>
<dbReference type="AlphaFoldDB" id="A0A9J5YYR9"/>
<sequence>MAASQPLSAGSALELYNDSAFPILRHTNAAPSNDGKSHVTRRKIPLCQQWNQFRSNKYPITMGFQGWSGPKKKSIELERKPLSDLLPKYCQTCKLQGHPKMKCRVLHPELKVTVDEEEERQDNVDSLEHLSKVNTKKMRIGNSFAALNDEDANSEQQSDTNGRAKGIDKNNHMHIDDNFHQHVSTKEWVTEVFAQQEKQTNNNNNNSMDMKVKEYSGQMVEEGGTLVYIYIYI</sequence>
<evidence type="ECO:0000313" key="2">
    <source>
        <dbReference type="Proteomes" id="UP000824120"/>
    </source>
</evidence>
<name>A0A9J5YYR9_SOLCO</name>
<comment type="caution">
    <text evidence="1">The sequence shown here is derived from an EMBL/GenBank/DDBJ whole genome shotgun (WGS) entry which is preliminary data.</text>
</comment>